<dbReference type="STRING" id="617002.SAMN05660653_00992"/>
<evidence type="ECO:0000313" key="1">
    <source>
        <dbReference type="EMBL" id="SDB20792.1"/>
    </source>
</evidence>
<dbReference type="AlphaFoldDB" id="A0A1G6BJH6"/>
<name>A0A1G6BJH6_9BACT</name>
<organism evidence="1 2">
    <name type="scientific">Desulfonatronum thiosulfatophilum</name>
    <dbReference type="NCBI Taxonomy" id="617002"/>
    <lineage>
        <taxon>Bacteria</taxon>
        <taxon>Pseudomonadati</taxon>
        <taxon>Thermodesulfobacteriota</taxon>
        <taxon>Desulfovibrionia</taxon>
        <taxon>Desulfovibrionales</taxon>
        <taxon>Desulfonatronaceae</taxon>
        <taxon>Desulfonatronum</taxon>
    </lineage>
</organism>
<keyword evidence="2" id="KW-1185">Reference proteome</keyword>
<proteinExistence type="predicted"/>
<dbReference type="EMBL" id="FMXO01000005">
    <property type="protein sequence ID" value="SDB20792.1"/>
    <property type="molecule type" value="Genomic_DNA"/>
</dbReference>
<evidence type="ECO:0000313" key="2">
    <source>
        <dbReference type="Proteomes" id="UP000198771"/>
    </source>
</evidence>
<protein>
    <submittedName>
        <fullName evidence="1">Uncharacterized protein</fullName>
    </submittedName>
</protein>
<reference evidence="1 2" key="1">
    <citation type="submission" date="2016-10" db="EMBL/GenBank/DDBJ databases">
        <authorList>
            <person name="de Groot N.N."/>
        </authorList>
    </citation>
    <scope>NUCLEOTIDE SEQUENCE [LARGE SCALE GENOMIC DNA]</scope>
    <source>
        <strain evidence="1 2">ASO4-2</strain>
    </source>
</reference>
<gene>
    <name evidence="1" type="ORF">SAMN05660653_00992</name>
</gene>
<sequence length="296" mass="32997">MSIPVPLAWPDFIDDWRIPDQAFSDAYASLSDFERSWIKKNIAQLYALHPPNRLRSSDHRTDWTAGFQTRHMLQPRPWAVVLLSAINASPARTLAALLPAMTAGIPKILVVLRQQAGWDALLLTSLELCGAEVVCHMDDPTILDTLRRMTELDANGTILALDDVDTLFLDAEPAFAGVDVWRLQAGLPIRIWHETPDEWEWNVLLRNHPATPLEVWGPLQDQAPNSIQPNSGTWDQFCRGSRVTLGVGSHLLSDTALPSTGLIFTPGQEGCWFWPNLPADVFYLHGMVLACSNAYS</sequence>
<dbReference type="Proteomes" id="UP000198771">
    <property type="component" value="Unassembled WGS sequence"/>
</dbReference>
<accession>A0A1G6BJH6</accession>